<dbReference type="RefSeq" id="WP_192126219.1">
    <property type="nucleotide sequence ID" value="NZ_BAABBF010000002.1"/>
</dbReference>
<sequence length="55" mass="5959">MQADDERTYYEARAELQLRLAAATANPAVCASHYALANLYLELANKADEGLSEAA</sequence>
<evidence type="ECO:0000313" key="2">
    <source>
        <dbReference type="Proteomes" id="UP001500523"/>
    </source>
</evidence>
<protein>
    <recommendedName>
        <fullName evidence="3">Tetratricopeptide repeat protein</fullName>
    </recommendedName>
</protein>
<comment type="caution">
    <text evidence="1">The sequence shown here is derived from an EMBL/GenBank/DDBJ whole genome shotgun (WGS) entry which is preliminary data.</text>
</comment>
<dbReference type="Proteomes" id="UP001500523">
    <property type="component" value="Unassembled WGS sequence"/>
</dbReference>
<gene>
    <name evidence="1" type="ORF">GCM10022268_12190</name>
</gene>
<evidence type="ECO:0008006" key="3">
    <source>
        <dbReference type="Google" id="ProtNLM"/>
    </source>
</evidence>
<name>A0ABP7DGW1_9SPHN</name>
<organism evidence="1 2">
    <name type="scientific">Sphingomonas cynarae</name>
    <dbReference type="NCBI Taxonomy" id="930197"/>
    <lineage>
        <taxon>Bacteria</taxon>
        <taxon>Pseudomonadati</taxon>
        <taxon>Pseudomonadota</taxon>
        <taxon>Alphaproteobacteria</taxon>
        <taxon>Sphingomonadales</taxon>
        <taxon>Sphingomonadaceae</taxon>
        <taxon>Sphingomonas</taxon>
    </lineage>
</organism>
<proteinExistence type="predicted"/>
<evidence type="ECO:0000313" key="1">
    <source>
        <dbReference type="EMBL" id="GAA3704165.1"/>
    </source>
</evidence>
<dbReference type="EMBL" id="BAABBF010000002">
    <property type="protein sequence ID" value="GAA3704165.1"/>
    <property type="molecule type" value="Genomic_DNA"/>
</dbReference>
<keyword evidence="2" id="KW-1185">Reference proteome</keyword>
<accession>A0ABP7DGW1</accession>
<reference evidence="2" key="1">
    <citation type="journal article" date="2019" name="Int. J. Syst. Evol. Microbiol.">
        <title>The Global Catalogue of Microorganisms (GCM) 10K type strain sequencing project: providing services to taxonomists for standard genome sequencing and annotation.</title>
        <authorList>
            <consortium name="The Broad Institute Genomics Platform"/>
            <consortium name="The Broad Institute Genome Sequencing Center for Infectious Disease"/>
            <person name="Wu L."/>
            <person name="Ma J."/>
        </authorList>
    </citation>
    <scope>NUCLEOTIDE SEQUENCE [LARGE SCALE GENOMIC DNA]</scope>
    <source>
        <strain evidence="2">JCM 17498</strain>
    </source>
</reference>